<dbReference type="InterPro" id="IPR054571">
    <property type="entry name" value="NA-iREase3_dom"/>
</dbReference>
<feature type="repeat" description="WD" evidence="3">
    <location>
        <begin position="1488"/>
        <end position="1529"/>
    </location>
</feature>
<feature type="compositionally biased region" description="Basic and acidic residues" evidence="4">
    <location>
        <begin position="355"/>
        <end position="367"/>
    </location>
</feature>
<dbReference type="PROSITE" id="PS50082">
    <property type="entry name" value="WD_REPEATS_2"/>
    <property type="match status" value="14"/>
</dbReference>
<sequence>MTGRHSVTILHVSDMQFGKEHRFGTEGITEGDRKCSSLAARLLDDLAWLQGEHELRPDLVVASGDLTEWALPTEFTKVNEFLTEVAEGLGLGNDRVAMVPGNHDISWKKCRAYFDDCAGDEINPVPPYWPKWMPFFRMFSQFYIGIPGIEFPKDQPWSLFEMPELNTVVAGLNSTMAESHRDPDHYGFCGEEQLRWFADRLRAYAGRGWLRIGVMHHNPVIVDPEDDAFLRDRHHFGELVAPHLNLLLHGHTHEGRIDSYGADALAVLCAGSTGVREAARPDEVPNQYQLVEVTPGGLQVYARRYNASRRRWEGDTGIGIGRDQATRRLKRSFDDCHATFPSLASRDDERDEEADPRTRRSPDVHRDDLLTRVRQVCRVRHPEADVKEIRSGDRRSGYLRVTVPSEPQVSMYPIGVCEGPPGREVMESFLSEVDARYRAGDPHLTSYFVYDGEAVPEELRTWSGMRGVRLQRLMEFQGVPDLQPYADKQAERLAGSQVYPSELYVPQRFSVADGRGPGQARPGLLERLREWIADHDGRFVVVLGDFGHGKTFLLRELTRLIHREGVPPVIPILIQLRDLEKAHTLDELLAAHLTAGGEEVIDHRLLRYLIHEGRVLLLFDGFDELALRVTYERAAEHLGTLVQAAQGRAKVVLTSRTQYFLSDRDVETALSGRLATVPGRRLVRLHEFDDAQILAFLTRLLGGDEAGARARLELLRDVQDLLGLSRNPRMLGFISRLDENRLRRIRDRKGTISAAVLYRELLERWLEFEYDRARPKGTMPSLPVTDRWTAVQALALELWNTGQETLGLDALGTVAETLRSLAELRLTPGQASHVIGSGTLLVRPESGRFAFVHRSVMEWLVADRIAGRLKEGERNPPELLVRALSELMADFVAELAGRSTVTAWAQASLAAGTDTTTRTAKQNALTLLRRLNAPLRSGDGDRPRVRLSGMNLRGADLTGADLRDADLSGADLREARLDGADLTGADLRDAVLRESSGRKARLDGADLRRADFSLARFFDAGLTGARFEGSRWVRTVLLGAVLTPGRLDGCDTRGAALPSRFVPSHESAPSHDSLLHSLAWSPGGDILAFGGSSHRIHLWDPAAGTLIRTLQGHTGGVNTLAWSPDGTRLATAGDDATVRVWDPATGALVRALEGHTDWVRSVSWSPDGTRLATAGDDATVRVWDPATGARIRAVHIHPGRVNVLAWSPDGAHLATAGNDATAHLWDPATGALVRTLEGHPGRVNTLTWSPDGAHLATAGNDATVRVWDPATGTLVRTLEGHADWINSVSWSPDGIHLATAGNDATVRVWDPATGTLVRTLEGHPGRVNTLAWSPGAIHLATIGNDAIIRVWDPATGTLVRTLEGRTRWTGSVAWSPDGTRLATGGDDATVHLWDPATGTRTRTLEGHTDWIRSVAWSPDAARLATGGDDATVHLWDPATGTRTRTLEGHTGGVNALAWSPDGTHLASADGDAIIRVWDPSTGLRSRVLKGHDGGVNALAWNPDGTCLATGSDDTTVRIWDHTTGVVARTVEGRTGGVNALAWSPDGTRLATGGDDVTVHLWDPATGTRTRTLEGHTDWVRSVSWSPDGTRLATAGDDATVRVWDPATGTLVRTLEGHTHWIRSISWSPDGTRLATAGHDATVRVWDPATGAHLASLLALPDGSAAFGPDGLVHKLSGTPTGVFWWAVNLCTFSAEELAPYVSGLRRVPYDSPLSALLPRPEDR</sequence>
<gene>
    <name evidence="6" type="ORF">GCM10017559_67270</name>
</gene>
<dbReference type="InterPro" id="IPR036322">
    <property type="entry name" value="WD40_repeat_dom_sf"/>
</dbReference>
<dbReference type="PANTHER" id="PTHR19848">
    <property type="entry name" value="WD40 REPEAT PROTEIN"/>
    <property type="match status" value="1"/>
</dbReference>
<evidence type="ECO:0000256" key="3">
    <source>
        <dbReference type="PROSITE-ProRule" id="PRU00221"/>
    </source>
</evidence>
<comment type="caution">
    <text evidence="6">The sequence shown here is derived from an EMBL/GenBank/DDBJ whole genome shotgun (WGS) entry which is preliminary data.</text>
</comment>
<feature type="repeat" description="WD" evidence="3">
    <location>
        <begin position="1068"/>
        <end position="1109"/>
    </location>
</feature>
<dbReference type="InterPro" id="IPR015943">
    <property type="entry name" value="WD40/YVTN_repeat-like_dom_sf"/>
</dbReference>
<dbReference type="SMART" id="SM00320">
    <property type="entry name" value="WD40"/>
    <property type="match status" value="14"/>
</dbReference>
<dbReference type="Pfam" id="PF05729">
    <property type="entry name" value="NACHT"/>
    <property type="match status" value="1"/>
</dbReference>
<dbReference type="RefSeq" id="WP_344903451.1">
    <property type="nucleotide sequence ID" value="NZ_BAAAWD010000019.1"/>
</dbReference>
<accession>A0ABP6L2V2</accession>
<dbReference type="Gene3D" id="2.160.20.80">
    <property type="entry name" value="E3 ubiquitin-protein ligase SopA"/>
    <property type="match status" value="1"/>
</dbReference>
<evidence type="ECO:0000256" key="1">
    <source>
        <dbReference type="ARBA" id="ARBA00022574"/>
    </source>
</evidence>
<dbReference type="SUPFAM" id="SSF56300">
    <property type="entry name" value="Metallo-dependent phosphatases"/>
    <property type="match status" value="1"/>
</dbReference>
<evidence type="ECO:0000313" key="7">
    <source>
        <dbReference type="Proteomes" id="UP001499930"/>
    </source>
</evidence>
<feature type="repeat" description="WD" evidence="3">
    <location>
        <begin position="1152"/>
        <end position="1193"/>
    </location>
</feature>
<dbReference type="Pfam" id="PF00400">
    <property type="entry name" value="WD40"/>
    <property type="match status" value="14"/>
</dbReference>
<keyword evidence="1 3" id="KW-0853">WD repeat</keyword>
<feature type="domain" description="NACHT" evidence="5">
    <location>
        <begin position="538"/>
        <end position="657"/>
    </location>
</feature>
<dbReference type="InterPro" id="IPR029052">
    <property type="entry name" value="Metallo-depent_PP-like"/>
</dbReference>
<feature type="repeat" description="WD" evidence="3">
    <location>
        <begin position="1110"/>
        <end position="1151"/>
    </location>
</feature>
<feature type="repeat" description="WD" evidence="3">
    <location>
        <begin position="1278"/>
        <end position="1319"/>
    </location>
</feature>
<dbReference type="SUPFAM" id="SSF50978">
    <property type="entry name" value="WD40 repeat-like"/>
    <property type="match status" value="1"/>
</dbReference>
<dbReference type="InterPro" id="IPR004843">
    <property type="entry name" value="Calcineurin-like_PHP"/>
</dbReference>
<dbReference type="Gene3D" id="3.60.21.10">
    <property type="match status" value="1"/>
</dbReference>
<dbReference type="PROSITE" id="PS50837">
    <property type="entry name" value="NACHT"/>
    <property type="match status" value="1"/>
</dbReference>
<keyword evidence="2" id="KW-0677">Repeat</keyword>
<dbReference type="InterPro" id="IPR027417">
    <property type="entry name" value="P-loop_NTPase"/>
</dbReference>
<organism evidence="6 7">
    <name type="scientific">Streptosporangium longisporum</name>
    <dbReference type="NCBI Taxonomy" id="46187"/>
    <lineage>
        <taxon>Bacteria</taxon>
        <taxon>Bacillati</taxon>
        <taxon>Actinomycetota</taxon>
        <taxon>Actinomycetes</taxon>
        <taxon>Streptosporangiales</taxon>
        <taxon>Streptosporangiaceae</taxon>
        <taxon>Streptosporangium</taxon>
    </lineage>
</organism>
<feature type="repeat" description="WD" evidence="3">
    <location>
        <begin position="1404"/>
        <end position="1445"/>
    </location>
</feature>
<feature type="repeat" description="WD" evidence="3">
    <location>
        <begin position="1530"/>
        <end position="1571"/>
    </location>
</feature>
<feature type="repeat" description="WD" evidence="3">
    <location>
        <begin position="1194"/>
        <end position="1235"/>
    </location>
</feature>
<dbReference type="Gene3D" id="2.130.10.10">
    <property type="entry name" value="YVTN repeat-like/Quinoprotein amine dehydrogenase"/>
    <property type="match status" value="5"/>
</dbReference>
<feature type="repeat" description="WD" evidence="3">
    <location>
        <begin position="1320"/>
        <end position="1361"/>
    </location>
</feature>
<evidence type="ECO:0000259" key="5">
    <source>
        <dbReference type="PROSITE" id="PS50837"/>
    </source>
</evidence>
<feature type="repeat" description="WD" evidence="3">
    <location>
        <begin position="1362"/>
        <end position="1403"/>
    </location>
</feature>
<dbReference type="SUPFAM" id="SSF141571">
    <property type="entry name" value="Pentapeptide repeat-like"/>
    <property type="match status" value="1"/>
</dbReference>
<dbReference type="Pfam" id="PF22739">
    <property type="entry name" value="NA-iREase3"/>
    <property type="match status" value="1"/>
</dbReference>
<evidence type="ECO:0000256" key="2">
    <source>
        <dbReference type="ARBA" id="ARBA00022737"/>
    </source>
</evidence>
<dbReference type="EMBL" id="BAAAWD010000019">
    <property type="protein sequence ID" value="GAA3030903.1"/>
    <property type="molecule type" value="Genomic_DNA"/>
</dbReference>
<dbReference type="PROSITE" id="PS50294">
    <property type="entry name" value="WD_REPEATS_REGION"/>
    <property type="match status" value="14"/>
</dbReference>
<evidence type="ECO:0000256" key="4">
    <source>
        <dbReference type="SAM" id="MobiDB-lite"/>
    </source>
</evidence>
<dbReference type="SUPFAM" id="SSF52540">
    <property type="entry name" value="P-loop containing nucleoside triphosphate hydrolases"/>
    <property type="match status" value="1"/>
</dbReference>
<dbReference type="InterPro" id="IPR020472">
    <property type="entry name" value="WD40_PAC1"/>
</dbReference>
<dbReference type="InterPro" id="IPR007111">
    <property type="entry name" value="NACHT_NTPase"/>
</dbReference>
<dbReference type="InterPro" id="IPR011047">
    <property type="entry name" value="Quinoprotein_ADH-like_sf"/>
</dbReference>
<keyword evidence="7" id="KW-1185">Reference proteome</keyword>
<dbReference type="PANTHER" id="PTHR19848:SF8">
    <property type="entry name" value="F-BOX AND WD REPEAT DOMAIN CONTAINING 7"/>
    <property type="match status" value="1"/>
</dbReference>
<dbReference type="InterPro" id="IPR001680">
    <property type="entry name" value="WD40_rpt"/>
</dbReference>
<feature type="repeat" description="WD" evidence="3">
    <location>
        <begin position="1614"/>
        <end position="1655"/>
    </location>
</feature>
<dbReference type="Gene3D" id="3.40.50.300">
    <property type="entry name" value="P-loop containing nucleotide triphosphate hydrolases"/>
    <property type="match status" value="1"/>
</dbReference>
<dbReference type="SUPFAM" id="SSF50998">
    <property type="entry name" value="Quinoprotein alcohol dehydrogenase-like"/>
    <property type="match status" value="1"/>
</dbReference>
<feature type="repeat" description="WD" evidence="3">
    <location>
        <begin position="1572"/>
        <end position="1613"/>
    </location>
</feature>
<dbReference type="CDD" id="cd00200">
    <property type="entry name" value="WD40"/>
    <property type="match status" value="2"/>
</dbReference>
<proteinExistence type="predicted"/>
<dbReference type="InterPro" id="IPR001646">
    <property type="entry name" value="5peptide_repeat"/>
</dbReference>
<dbReference type="Pfam" id="PF00149">
    <property type="entry name" value="Metallophos"/>
    <property type="match status" value="1"/>
</dbReference>
<dbReference type="PRINTS" id="PR00320">
    <property type="entry name" value="GPROTEINBRPT"/>
</dbReference>
<reference evidence="7" key="1">
    <citation type="journal article" date="2019" name="Int. J. Syst. Evol. Microbiol.">
        <title>The Global Catalogue of Microorganisms (GCM) 10K type strain sequencing project: providing services to taxonomists for standard genome sequencing and annotation.</title>
        <authorList>
            <consortium name="The Broad Institute Genomics Platform"/>
            <consortium name="The Broad Institute Genome Sequencing Center for Infectious Disease"/>
            <person name="Wu L."/>
            <person name="Ma J."/>
        </authorList>
    </citation>
    <scope>NUCLEOTIDE SEQUENCE [LARGE SCALE GENOMIC DNA]</scope>
    <source>
        <strain evidence="7">JCM 3106</strain>
    </source>
</reference>
<evidence type="ECO:0000313" key="6">
    <source>
        <dbReference type="EMBL" id="GAA3030903.1"/>
    </source>
</evidence>
<protein>
    <recommendedName>
        <fullName evidence="5">NACHT domain-containing protein</fullName>
    </recommendedName>
</protein>
<dbReference type="Proteomes" id="UP001499930">
    <property type="component" value="Unassembled WGS sequence"/>
</dbReference>
<feature type="repeat" description="WD" evidence="3">
    <location>
        <begin position="1236"/>
        <end position="1277"/>
    </location>
</feature>
<feature type="region of interest" description="Disordered" evidence="4">
    <location>
        <begin position="340"/>
        <end position="367"/>
    </location>
</feature>
<name>A0ABP6L2V2_9ACTN</name>
<dbReference type="Pfam" id="PF00805">
    <property type="entry name" value="Pentapeptide"/>
    <property type="match status" value="1"/>
</dbReference>
<feature type="repeat" description="WD" evidence="3">
    <location>
        <begin position="1446"/>
        <end position="1487"/>
    </location>
</feature>